<reference evidence="1" key="1">
    <citation type="submission" date="2021-05" db="EMBL/GenBank/DDBJ databases">
        <authorList>
            <person name="Scholz U."/>
            <person name="Mascher M."/>
            <person name="Fiebig A."/>
        </authorList>
    </citation>
    <scope>NUCLEOTIDE SEQUENCE [LARGE SCALE GENOMIC DNA]</scope>
</reference>
<evidence type="ECO:0000313" key="2">
    <source>
        <dbReference type="Proteomes" id="UP001732700"/>
    </source>
</evidence>
<evidence type="ECO:0000313" key="1">
    <source>
        <dbReference type="EnsemblPlants" id="AVESA.00010b.r2.2AG0254190.1.CDS"/>
    </source>
</evidence>
<keyword evidence="2" id="KW-1185">Reference proteome</keyword>
<dbReference type="Proteomes" id="UP001732700">
    <property type="component" value="Chromosome 2A"/>
</dbReference>
<protein>
    <submittedName>
        <fullName evidence="1">Uncharacterized protein</fullName>
    </submittedName>
</protein>
<dbReference type="EnsemblPlants" id="AVESA.00010b.r2.2AG0254190.1">
    <property type="protein sequence ID" value="AVESA.00010b.r2.2AG0254190.1.CDS"/>
    <property type="gene ID" value="AVESA.00010b.r2.2AG0254190"/>
</dbReference>
<accession>A0ACD5UIQ1</accession>
<reference evidence="1" key="2">
    <citation type="submission" date="2025-09" db="UniProtKB">
        <authorList>
            <consortium name="EnsemblPlants"/>
        </authorList>
    </citation>
    <scope>IDENTIFICATION</scope>
</reference>
<proteinExistence type="predicted"/>
<organism evidence="1 2">
    <name type="scientific">Avena sativa</name>
    <name type="common">Oat</name>
    <dbReference type="NCBI Taxonomy" id="4498"/>
    <lineage>
        <taxon>Eukaryota</taxon>
        <taxon>Viridiplantae</taxon>
        <taxon>Streptophyta</taxon>
        <taxon>Embryophyta</taxon>
        <taxon>Tracheophyta</taxon>
        <taxon>Spermatophyta</taxon>
        <taxon>Magnoliopsida</taxon>
        <taxon>Liliopsida</taxon>
        <taxon>Poales</taxon>
        <taxon>Poaceae</taxon>
        <taxon>BOP clade</taxon>
        <taxon>Pooideae</taxon>
        <taxon>Poodae</taxon>
        <taxon>Poeae</taxon>
        <taxon>Poeae Chloroplast Group 1 (Aveneae type)</taxon>
        <taxon>Aveninae</taxon>
        <taxon>Avena</taxon>
    </lineage>
</organism>
<name>A0ACD5UIQ1_AVESA</name>
<sequence length="346" mass="38824">MGRWLVPAGRGGHDYVCARGGTCRPILMKFSWRARNSWMSLFESDSDGNEDALKSLESPRSASSPFAAMAAPAQSPLRRWKRFFGAFDSVDAAIETSDPVLCRGELRRARGDIFELLCDVADHDHAEAERLCLVLDGLMAESLETLRLIKAMPTVLATTDLAKSLRALRRHDSERVRVLASGIVSGWRASMQDDLAKVREAMHKLDNVLERNEEIKADLDATTRKTATIVGNDRVKAAKIADSQPPLHKKTAEMAKKTSDPAVRTVRGDRAELCSEERMEAAKRKFQEAYKEAENAKRQRRTQRVVESPEMLKQRQKMNPTPRERSRATCPSSMVRKSFSVRKLAS</sequence>